<name>A0A5B7ZMA5_9GAMM</name>
<dbReference type="RefSeq" id="WP_139714921.1">
    <property type="nucleotide sequence ID" value="NZ_CP040871.1"/>
</dbReference>
<dbReference type="AlphaFoldDB" id="A0A5B7ZMA5"/>
<evidence type="ECO:0000313" key="2">
    <source>
        <dbReference type="Proteomes" id="UP000308149"/>
    </source>
</evidence>
<sequence>MKDELAISVHENYLIVTPSADTHSGVADFATSGAIPLLTLFAGPMRIAKDKLANANEAASDSGMQRAFDSKAMLWGKVQGAQVWEYCQRKFFGMKTPSKIALRCDLYSPNGAVPFLIPLVRSQDTLVQDPVRAIGCPLIVKLADIREKDMLGVFNDAMRRFYTQEWCEEPFQ</sequence>
<dbReference type="KEGG" id="thes:FHQ07_01120"/>
<proteinExistence type="predicted"/>
<keyword evidence="2" id="KW-1185">Reference proteome</keyword>
<dbReference type="Proteomes" id="UP000308149">
    <property type="component" value="Chromosome"/>
</dbReference>
<gene>
    <name evidence="1" type="ORF">FHQ07_01120</name>
</gene>
<protein>
    <submittedName>
        <fullName evidence="1">Uncharacterized protein</fullName>
    </submittedName>
</protein>
<dbReference type="EMBL" id="CP040871">
    <property type="protein sequence ID" value="QDA56017.1"/>
    <property type="molecule type" value="Genomic_DNA"/>
</dbReference>
<accession>A0A5B7ZMA5</accession>
<organism evidence="1 2">
    <name type="scientific">Thermomonas aquatica</name>
    <dbReference type="NCBI Taxonomy" id="2202149"/>
    <lineage>
        <taxon>Bacteria</taxon>
        <taxon>Pseudomonadati</taxon>
        <taxon>Pseudomonadota</taxon>
        <taxon>Gammaproteobacteria</taxon>
        <taxon>Lysobacterales</taxon>
        <taxon>Lysobacteraceae</taxon>
        <taxon>Thermomonas</taxon>
    </lineage>
</organism>
<evidence type="ECO:0000313" key="1">
    <source>
        <dbReference type="EMBL" id="QDA56017.1"/>
    </source>
</evidence>
<reference evidence="1 2" key="1">
    <citation type="submission" date="2019-06" db="EMBL/GenBank/DDBJ databases">
        <title>Thermomonas aquatica sp. nov., isolated from an industrial wastewater treatment plant.</title>
        <authorList>
            <person name="Jeon J.H."/>
            <person name="Park D.-S."/>
        </authorList>
    </citation>
    <scope>NUCLEOTIDE SEQUENCE [LARGE SCALE GENOMIC DNA]</scope>
    <source>
        <strain evidence="1 2">SY21</strain>
    </source>
</reference>